<proteinExistence type="predicted"/>
<protein>
    <submittedName>
        <fullName evidence="1">Uncharacterized protein</fullName>
    </submittedName>
</protein>
<dbReference type="AlphaFoldDB" id="A0AA96CXK3"/>
<dbReference type="EMBL" id="CP134847">
    <property type="protein sequence ID" value="WNL17960.1"/>
    <property type="molecule type" value="Genomic_DNA"/>
</dbReference>
<reference evidence="1" key="1">
    <citation type="submission" date="2023-09" db="EMBL/GenBank/DDBJ databases">
        <title>Arcobacter tbilisiensis sp. nov. isolated from chicken meat in Tbilisi, Georgia.</title>
        <authorList>
            <person name="Matthias R."/>
            <person name="Zautner A.E."/>
        </authorList>
    </citation>
    <scope>NUCLEOTIDE SEQUENCE</scope>
    <source>
        <strain evidence="1">LEO 107</strain>
        <plasmid evidence="1">p133_LEO_107</plasmid>
    </source>
</reference>
<sequence>MSNAQVARLRKHFPTNIYPSISTCLIDHKGFAATILICCAIDTLSSYATSNPTKQGNKKKFMSFVEKYFPSIYDSEQFYKIVRCGLVHSFNMESTYTILCSKENWVQELHFSKPKGFNEIILNPFTLLGHLKKAHKAFVTDLENDIELRKIFSKIYNINSIVKQHTRVFKALKKIS</sequence>
<geneLocation type="plasmid" evidence="1">
    <name>p133_LEO_107</name>
</geneLocation>
<organism evidence="1">
    <name type="scientific">Arcobacter sp. AZ-2023</name>
    <dbReference type="NCBI Taxonomy" id="3074453"/>
    <lineage>
        <taxon>Bacteria</taxon>
        <taxon>Pseudomonadati</taxon>
        <taxon>Campylobacterota</taxon>
        <taxon>Epsilonproteobacteria</taxon>
        <taxon>Campylobacterales</taxon>
        <taxon>Arcobacteraceae</taxon>
        <taxon>Arcobacter</taxon>
    </lineage>
</organism>
<accession>A0AA96CXK3</accession>
<keyword evidence="1" id="KW-0614">Plasmid</keyword>
<gene>
    <name evidence="1" type="ORF">RJG54_12050</name>
</gene>
<evidence type="ECO:0000313" key="1">
    <source>
        <dbReference type="EMBL" id="WNL17960.1"/>
    </source>
</evidence>
<name>A0AA96CXK3_9BACT</name>